<evidence type="ECO:0000256" key="1">
    <source>
        <dbReference type="ARBA" id="ARBA00022679"/>
    </source>
</evidence>
<sequence>MSQILHLAGPDDLERLLVMVEAYHAEEGIDVDAAHRTAALLPLLEGSPHGAVWLIGPRMSPVGYVAASFGWSIELGGMDGFVDELWIREKVRGRGMGAEALTALQRALADAGVKALHLEMAEGNRAERLYRRAGFRRRPFALMTWVA</sequence>
<name>A0A316GEU8_9RHOB</name>
<comment type="caution">
    <text evidence="4">The sequence shown here is derived from an EMBL/GenBank/DDBJ whole genome shotgun (WGS) entry which is preliminary data.</text>
</comment>
<keyword evidence="1 4" id="KW-0808">Transferase</keyword>
<evidence type="ECO:0000313" key="5">
    <source>
        <dbReference type="Proteomes" id="UP000245390"/>
    </source>
</evidence>
<dbReference type="Gene3D" id="3.40.630.30">
    <property type="match status" value="1"/>
</dbReference>
<reference evidence="4 5" key="1">
    <citation type="submission" date="2018-05" db="EMBL/GenBank/DDBJ databases">
        <title>Genomic Encyclopedia of Type Strains, Phase IV (KMG-IV): sequencing the most valuable type-strain genomes for metagenomic binning, comparative biology and taxonomic classification.</title>
        <authorList>
            <person name="Goeker M."/>
        </authorList>
    </citation>
    <scope>NUCLEOTIDE SEQUENCE [LARGE SCALE GENOMIC DNA]</scope>
    <source>
        <strain evidence="4 5">DSM 103371</strain>
    </source>
</reference>
<proteinExistence type="predicted"/>
<dbReference type="Pfam" id="PF00583">
    <property type="entry name" value="Acetyltransf_1"/>
    <property type="match status" value="1"/>
</dbReference>
<accession>A0A316GEU8</accession>
<evidence type="ECO:0000256" key="2">
    <source>
        <dbReference type="ARBA" id="ARBA00023315"/>
    </source>
</evidence>
<organism evidence="4 5">
    <name type="scientific">Silicimonas algicola</name>
    <dbReference type="NCBI Taxonomy" id="1826607"/>
    <lineage>
        <taxon>Bacteria</taxon>
        <taxon>Pseudomonadati</taxon>
        <taxon>Pseudomonadota</taxon>
        <taxon>Alphaproteobacteria</taxon>
        <taxon>Rhodobacterales</taxon>
        <taxon>Paracoccaceae</taxon>
    </lineage>
</organism>
<dbReference type="RefSeq" id="WP_109758446.1">
    <property type="nucleotide sequence ID" value="NZ_CP034588.1"/>
</dbReference>
<dbReference type="InterPro" id="IPR016181">
    <property type="entry name" value="Acyl_CoA_acyltransferase"/>
</dbReference>
<gene>
    <name evidence="4" type="ORF">C8D95_102530</name>
</gene>
<evidence type="ECO:0000313" key="4">
    <source>
        <dbReference type="EMBL" id="PWK57880.1"/>
    </source>
</evidence>
<dbReference type="PROSITE" id="PS51186">
    <property type="entry name" value="GNAT"/>
    <property type="match status" value="1"/>
</dbReference>
<dbReference type="GO" id="GO:0016747">
    <property type="term" value="F:acyltransferase activity, transferring groups other than amino-acyl groups"/>
    <property type="evidence" value="ECO:0007669"/>
    <property type="project" value="InterPro"/>
</dbReference>
<dbReference type="EMBL" id="QGGV01000002">
    <property type="protein sequence ID" value="PWK57880.1"/>
    <property type="molecule type" value="Genomic_DNA"/>
</dbReference>
<dbReference type="PANTHER" id="PTHR43877:SF2">
    <property type="entry name" value="AMINOALKYLPHOSPHONATE N-ACETYLTRANSFERASE-RELATED"/>
    <property type="match status" value="1"/>
</dbReference>
<dbReference type="InterPro" id="IPR000182">
    <property type="entry name" value="GNAT_dom"/>
</dbReference>
<evidence type="ECO:0000259" key="3">
    <source>
        <dbReference type="PROSITE" id="PS51186"/>
    </source>
</evidence>
<dbReference type="Proteomes" id="UP000245390">
    <property type="component" value="Unassembled WGS sequence"/>
</dbReference>
<dbReference type="PANTHER" id="PTHR43877">
    <property type="entry name" value="AMINOALKYLPHOSPHONATE N-ACETYLTRANSFERASE-RELATED-RELATED"/>
    <property type="match status" value="1"/>
</dbReference>
<protein>
    <submittedName>
        <fullName evidence="4">Acetyltransferase (GNAT) family protein</fullName>
    </submittedName>
</protein>
<dbReference type="AlphaFoldDB" id="A0A316GEU8"/>
<keyword evidence="2" id="KW-0012">Acyltransferase</keyword>
<feature type="domain" description="N-acetyltransferase" evidence="3">
    <location>
        <begin position="3"/>
        <end position="147"/>
    </location>
</feature>
<dbReference type="OrthoDB" id="9805924at2"/>
<dbReference type="SUPFAM" id="SSF55729">
    <property type="entry name" value="Acyl-CoA N-acyltransferases (Nat)"/>
    <property type="match status" value="1"/>
</dbReference>
<dbReference type="KEGG" id="salo:EF888_11555"/>
<dbReference type="InterPro" id="IPR050832">
    <property type="entry name" value="Bact_Acetyltransf"/>
</dbReference>
<keyword evidence="5" id="KW-1185">Reference proteome</keyword>